<name>A0A382GUA1_9ZZZZ</name>
<evidence type="ECO:0000259" key="1">
    <source>
        <dbReference type="Pfam" id="PF21294"/>
    </source>
</evidence>
<dbReference type="AlphaFoldDB" id="A0A382GUA1"/>
<dbReference type="PANTHER" id="PTHR40124:SF1">
    <property type="entry name" value="DISAGGREGATASE RELATED REPEAT PROTEIN"/>
    <property type="match status" value="1"/>
</dbReference>
<reference evidence="2" key="1">
    <citation type="submission" date="2018-05" db="EMBL/GenBank/DDBJ databases">
        <authorList>
            <person name="Lanie J.A."/>
            <person name="Ng W.-L."/>
            <person name="Kazmierczak K.M."/>
            <person name="Andrzejewski T.M."/>
            <person name="Davidsen T.M."/>
            <person name="Wayne K.J."/>
            <person name="Tettelin H."/>
            <person name="Glass J.I."/>
            <person name="Rusch D."/>
            <person name="Podicherti R."/>
            <person name="Tsui H.-C.T."/>
            <person name="Winkler M.E."/>
        </authorList>
    </citation>
    <scope>NUCLEOTIDE SEQUENCE</scope>
</reference>
<feature type="domain" description="Polysaccharide lyase 14" evidence="1">
    <location>
        <begin position="70"/>
        <end position="259"/>
    </location>
</feature>
<dbReference type="PANTHER" id="PTHR40124">
    <property type="match status" value="1"/>
</dbReference>
<dbReference type="Gene3D" id="2.60.120.200">
    <property type="match status" value="1"/>
</dbReference>
<dbReference type="EMBL" id="UINC01057031">
    <property type="protein sequence ID" value="SVB77761.1"/>
    <property type="molecule type" value="Genomic_DNA"/>
</dbReference>
<dbReference type="InterPro" id="IPR048958">
    <property type="entry name" value="Polysacc_lyase_14"/>
</dbReference>
<sequence length="265" mass="29527">MFRGPRPALFLAVLTGAANLTGKEPKPRNEIRVDFDAHPEGAYEMRIFRKDWADASLGQFHRRAAITAEPKGKSLRVTYPKGSLGPGEGGGVFRQKLTPLDSRNLSYRVLFEKGFDFRRGGKLPGLAGGKANTGGDKATGDGWSARYMWDNKGSLSLYLYHLDQKTAYGDRFQLKAKAIPGQWLQLEQEVTVNAPGKENGSIRVRIDGRLALDQKRLRLRGKVAPDVALVDQFLFSTFHGGGTRDWVPRRDSHARFDDFVLSPRP</sequence>
<accession>A0A382GUA1</accession>
<proteinExistence type="predicted"/>
<gene>
    <name evidence="2" type="ORF">METZ01_LOCUS230615</name>
</gene>
<evidence type="ECO:0000313" key="2">
    <source>
        <dbReference type="EMBL" id="SVB77761.1"/>
    </source>
</evidence>
<protein>
    <recommendedName>
        <fullName evidence="1">Polysaccharide lyase 14 domain-containing protein</fullName>
    </recommendedName>
</protein>
<organism evidence="2">
    <name type="scientific">marine metagenome</name>
    <dbReference type="NCBI Taxonomy" id="408172"/>
    <lineage>
        <taxon>unclassified sequences</taxon>
        <taxon>metagenomes</taxon>
        <taxon>ecological metagenomes</taxon>
    </lineage>
</organism>
<dbReference type="Pfam" id="PF21294">
    <property type="entry name" value="Polysacc_lyase_14"/>
    <property type="match status" value="1"/>
</dbReference>